<feature type="compositionally biased region" description="Basic and acidic residues" evidence="1">
    <location>
        <begin position="24"/>
        <end position="34"/>
    </location>
</feature>
<gene>
    <name evidence="2" type="ORF">RIB2604_01708010</name>
</gene>
<protein>
    <submittedName>
        <fullName evidence="2">Uncharacterized protein</fullName>
    </submittedName>
</protein>
<accession>A0A146FDG2</accession>
<comment type="caution">
    <text evidence="2">The sequence shown here is derived from an EMBL/GenBank/DDBJ whole genome shotgun (WGS) entry which is preliminary data.</text>
</comment>
<evidence type="ECO:0000256" key="1">
    <source>
        <dbReference type="SAM" id="MobiDB-lite"/>
    </source>
</evidence>
<evidence type="ECO:0000313" key="2">
    <source>
        <dbReference type="EMBL" id="GAT23662.1"/>
    </source>
</evidence>
<name>A0A146FDG2_ASPKA</name>
<feature type="region of interest" description="Disordered" evidence="1">
    <location>
        <begin position="1"/>
        <end position="34"/>
    </location>
</feature>
<dbReference type="Proteomes" id="UP000075230">
    <property type="component" value="Unassembled WGS sequence"/>
</dbReference>
<proteinExistence type="predicted"/>
<reference evidence="3" key="2">
    <citation type="submission" date="2016-02" db="EMBL/GenBank/DDBJ databases">
        <title>Genome sequencing of Aspergillus luchuensis NBRC 4314.</title>
        <authorList>
            <person name="Yamada O."/>
        </authorList>
    </citation>
    <scope>NUCLEOTIDE SEQUENCE [LARGE SCALE GENOMIC DNA]</scope>
    <source>
        <strain evidence="3">RIB 2604</strain>
    </source>
</reference>
<sequence length="34" mass="4010">MSNEMPIVDLFQSHPVAEEETYKEDDKKQEQANE</sequence>
<reference evidence="2 3" key="1">
    <citation type="journal article" date="2016" name="DNA Res.">
        <title>Genome sequence of Aspergillus luchuensis NBRC 4314.</title>
        <authorList>
            <person name="Yamada O."/>
            <person name="Machida M."/>
            <person name="Hosoyama A."/>
            <person name="Goto M."/>
            <person name="Takahashi T."/>
            <person name="Futagami T."/>
            <person name="Yamagata Y."/>
            <person name="Takeuchi M."/>
            <person name="Kobayashi T."/>
            <person name="Koike H."/>
            <person name="Abe K."/>
            <person name="Asai K."/>
            <person name="Arita M."/>
            <person name="Fujita N."/>
            <person name="Fukuda K."/>
            <person name="Higa K."/>
            <person name="Horikawa H."/>
            <person name="Ishikawa T."/>
            <person name="Jinno K."/>
            <person name="Kato Y."/>
            <person name="Kirimura K."/>
            <person name="Mizutani O."/>
            <person name="Nakasone K."/>
            <person name="Sano M."/>
            <person name="Shiraishi Y."/>
            <person name="Tsukahara M."/>
            <person name="Gomi K."/>
        </authorList>
    </citation>
    <scope>NUCLEOTIDE SEQUENCE [LARGE SCALE GENOMIC DNA]</scope>
    <source>
        <strain evidence="2 3">RIB 2604</strain>
    </source>
</reference>
<organism evidence="2 3">
    <name type="scientific">Aspergillus kawachii</name>
    <name type="common">White koji mold</name>
    <name type="synonym">Aspergillus awamori var. kawachi</name>
    <dbReference type="NCBI Taxonomy" id="1069201"/>
    <lineage>
        <taxon>Eukaryota</taxon>
        <taxon>Fungi</taxon>
        <taxon>Dikarya</taxon>
        <taxon>Ascomycota</taxon>
        <taxon>Pezizomycotina</taxon>
        <taxon>Eurotiomycetes</taxon>
        <taxon>Eurotiomycetidae</taxon>
        <taxon>Eurotiales</taxon>
        <taxon>Aspergillaceae</taxon>
        <taxon>Aspergillus</taxon>
        <taxon>Aspergillus subgen. Circumdati</taxon>
    </lineage>
</organism>
<dbReference type="AlphaFoldDB" id="A0A146FDG2"/>
<dbReference type="EMBL" id="BCWF01000017">
    <property type="protein sequence ID" value="GAT23662.1"/>
    <property type="molecule type" value="Genomic_DNA"/>
</dbReference>
<evidence type="ECO:0000313" key="3">
    <source>
        <dbReference type="Proteomes" id="UP000075230"/>
    </source>
</evidence>